<evidence type="ECO:0000313" key="1">
    <source>
        <dbReference type="EMBL" id="GFX88302.1"/>
    </source>
</evidence>
<protein>
    <submittedName>
        <fullName evidence="1">Uncharacterized protein</fullName>
    </submittedName>
</protein>
<sequence>MDVCKCLVSLLHGDSLNSRRDASHLLRLVEGKERWGASDHLQTVLPQNWSETNPNSTVISMVFKSTDNENRAYF</sequence>
<dbReference type="EMBL" id="BMAU01021051">
    <property type="protein sequence ID" value="GFX88302.1"/>
    <property type="molecule type" value="Genomic_DNA"/>
</dbReference>
<reference evidence="1" key="1">
    <citation type="submission" date="2020-08" db="EMBL/GenBank/DDBJ databases">
        <title>Multicomponent nature underlies the extraordinary mechanical properties of spider dragline silk.</title>
        <authorList>
            <person name="Kono N."/>
            <person name="Nakamura H."/>
            <person name="Mori M."/>
            <person name="Yoshida Y."/>
            <person name="Ohtoshi R."/>
            <person name="Malay A.D."/>
            <person name="Moran D.A.P."/>
            <person name="Tomita M."/>
            <person name="Numata K."/>
            <person name="Arakawa K."/>
        </authorList>
    </citation>
    <scope>NUCLEOTIDE SEQUENCE</scope>
</reference>
<name>A0A8X6RF01_TRICX</name>
<dbReference type="Proteomes" id="UP000887159">
    <property type="component" value="Unassembled WGS sequence"/>
</dbReference>
<organism evidence="1 2">
    <name type="scientific">Trichonephila clavipes</name>
    <name type="common">Golden silk orbweaver</name>
    <name type="synonym">Nephila clavipes</name>
    <dbReference type="NCBI Taxonomy" id="2585209"/>
    <lineage>
        <taxon>Eukaryota</taxon>
        <taxon>Metazoa</taxon>
        <taxon>Ecdysozoa</taxon>
        <taxon>Arthropoda</taxon>
        <taxon>Chelicerata</taxon>
        <taxon>Arachnida</taxon>
        <taxon>Araneae</taxon>
        <taxon>Araneomorphae</taxon>
        <taxon>Entelegynae</taxon>
        <taxon>Araneoidea</taxon>
        <taxon>Nephilidae</taxon>
        <taxon>Trichonephila</taxon>
    </lineage>
</organism>
<evidence type="ECO:0000313" key="2">
    <source>
        <dbReference type="Proteomes" id="UP000887159"/>
    </source>
</evidence>
<gene>
    <name evidence="1" type="primary">NCL1_36380</name>
    <name evidence="1" type="ORF">TNCV_1705231</name>
</gene>
<accession>A0A8X6RF01</accession>
<comment type="caution">
    <text evidence="1">The sequence shown here is derived from an EMBL/GenBank/DDBJ whole genome shotgun (WGS) entry which is preliminary data.</text>
</comment>
<keyword evidence="2" id="KW-1185">Reference proteome</keyword>
<proteinExistence type="predicted"/>
<dbReference type="AlphaFoldDB" id="A0A8X6RF01"/>